<evidence type="ECO:0000313" key="3">
    <source>
        <dbReference type="Proteomes" id="UP000095767"/>
    </source>
</evidence>
<organism evidence="2 3">
    <name type="scientific">Dichanthelium oligosanthes</name>
    <dbReference type="NCBI Taxonomy" id="888268"/>
    <lineage>
        <taxon>Eukaryota</taxon>
        <taxon>Viridiplantae</taxon>
        <taxon>Streptophyta</taxon>
        <taxon>Embryophyta</taxon>
        <taxon>Tracheophyta</taxon>
        <taxon>Spermatophyta</taxon>
        <taxon>Magnoliopsida</taxon>
        <taxon>Liliopsida</taxon>
        <taxon>Poales</taxon>
        <taxon>Poaceae</taxon>
        <taxon>PACMAD clade</taxon>
        <taxon>Panicoideae</taxon>
        <taxon>Panicodae</taxon>
        <taxon>Paniceae</taxon>
        <taxon>Dichantheliinae</taxon>
        <taxon>Dichanthelium</taxon>
    </lineage>
</organism>
<dbReference type="PANTHER" id="PTHR33074">
    <property type="entry name" value="EXPRESSED PROTEIN-RELATED"/>
    <property type="match status" value="1"/>
</dbReference>
<gene>
    <name evidence="2" type="ORF">BAE44_0004941</name>
</gene>
<feature type="domain" description="DUF1618" evidence="1">
    <location>
        <begin position="143"/>
        <end position="198"/>
    </location>
</feature>
<proteinExistence type="predicted"/>
<keyword evidence="3" id="KW-1185">Reference proteome</keyword>
<protein>
    <recommendedName>
        <fullName evidence="1">DUF1618 domain-containing protein</fullName>
    </recommendedName>
</protein>
<dbReference type="STRING" id="888268.A0A1E5W9G5"/>
<dbReference type="Proteomes" id="UP000095767">
    <property type="component" value="Unassembled WGS sequence"/>
</dbReference>
<sequence length="214" mass="23633">MEPQVLATDENLVLLRVVVSPEKNIIKGNDLYVYKPAGDGGPSLTLLPQPPGGIIFCSYQVGVLSCPANNSRDEKEKSFFMVAALCHDESAIARGRFVLHLYYSKHQTWTATKKCQDDQGYCLLHQNTRVVAVGGEDATIAFVDLWQGILLCDLSQVEAKPCLRYAPLPPPAGPPILGDARLSRDIAFVEGRFKYVQQQLHWLQVCSVDQTSVC</sequence>
<dbReference type="Pfam" id="PF07762">
    <property type="entry name" value="DUF1618"/>
    <property type="match status" value="1"/>
</dbReference>
<dbReference type="OrthoDB" id="687961at2759"/>
<evidence type="ECO:0000259" key="1">
    <source>
        <dbReference type="Pfam" id="PF07762"/>
    </source>
</evidence>
<evidence type="ECO:0000313" key="2">
    <source>
        <dbReference type="EMBL" id="OEL34043.1"/>
    </source>
</evidence>
<dbReference type="AlphaFoldDB" id="A0A1E5W9G5"/>
<comment type="caution">
    <text evidence="2">The sequence shown here is derived from an EMBL/GenBank/DDBJ whole genome shotgun (WGS) entry which is preliminary data.</text>
</comment>
<accession>A0A1E5W9G5</accession>
<dbReference type="EMBL" id="LWDX02016631">
    <property type="protein sequence ID" value="OEL34043.1"/>
    <property type="molecule type" value="Genomic_DNA"/>
</dbReference>
<dbReference type="InterPro" id="IPR011676">
    <property type="entry name" value="DUF1618"/>
</dbReference>
<name>A0A1E5W9G5_9POAL</name>
<dbReference type="PANTHER" id="PTHR33074:SF114">
    <property type="entry name" value="DUF1618 DOMAIN-CONTAINING PROTEIN"/>
    <property type="match status" value="1"/>
</dbReference>
<reference evidence="2 3" key="1">
    <citation type="submission" date="2016-09" db="EMBL/GenBank/DDBJ databases">
        <title>The draft genome of Dichanthelium oligosanthes: A C3 panicoid grass species.</title>
        <authorList>
            <person name="Studer A.J."/>
            <person name="Schnable J.C."/>
            <person name="Brutnell T.P."/>
        </authorList>
    </citation>
    <scope>NUCLEOTIDE SEQUENCE [LARGE SCALE GENOMIC DNA]</scope>
    <source>
        <strain evidence="3">cv. Kellogg 1175</strain>
        <tissue evidence="2">Leaf</tissue>
    </source>
</reference>